<dbReference type="InterPro" id="IPR007263">
    <property type="entry name" value="DCC1-like"/>
</dbReference>
<dbReference type="Proteomes" id="UP000214746">
    <property type="component" value="Unassembled WGS sequence"/>
</dbReference>
<organism evidence="1 2">
    <name type="scientific">Paenibacillus xerothermodurans</name>
    <dbReference type="NCBI Taxonomy" id="1977292"/>
    <lineage>
        <taxon>Bacteria</taxon>
        <taxon>Bacillati</taxon>
        <taxon>Bacillota</taxon>
        <taxon>Bacilli</taxon>
        <taxon>Bacillales</taxon>
        <taxon>Paenibacillaceae</taxon>
        <taxon>Paenibacillus</taxon>
    </lineage>
</organism>
<keyword evidence="2" id="KW-1185">Reference proteome</keyword>
<dbReference type="EMBL" id="NHRJ02000017">
    <property type="protein sequence ID" value="PZE19419.1"/>
    <property type="molecule type" value="Genomic_DNA"/>
</dbReference>
<dbReference type="PANTHER" id="PTHR33639">
    <property type="entry name" value="THIOL-DISULFIDE OXIDOREDUCTASE DCC"/>
    <property type="match status" value="1"/>
</dbReference>
<dbReference type="PANTHER" id="PTHR33639:SF2">
    <property type="entry name" value="DUF393 DOMAIN-CONTAINING PROTEIN"/>
    <property type="match status" value="1"/>
</dbReference>
<dbReference type="AlphaFoldDB" id="A0A2W1N3V1"/>
<accession>A0A2W1N3V1</accession>
<dbReference type="InterPro" id="IPR052927">
    <property type="entry name" value="DCC_oxidoreductase"/>
</dbReference>
<reference evidence="1" key="1">
    <citation type="submission" date="2018-06" db="EMBL/GenBank/DDBJ databases">
        <title>Paenibacillus xerothermodurans sp. nov. an extremely dry heat resistant spore forming bacterium isolated from the soil of Cape Canaveral, Florida.</title>
        <authorList>
            <person name="Seuylemezian A."/>
            <person name="Kaur N."/>
            <person name="Patil P."/>
            <person name="Patil P."/>
            <person name="Mayilraj S."/>
            <person name="Vaishampayan P."/>
        </authorList>
    </citation>
    <scope>NUCLEOTIDE SEQUENCE [LARGE SCALE GENOMIC DNA]</scope>
    <source>
        <strain evidence="1">ATCC 27380</strain>
    </source>
</reference>
<sequence length="145" mass="16434">MASDEAKNRSAAGAAHCIVLFDGVCSFCNGWVQFLIKRDQRDVFRFAALQSDFAQSLLAAHGVESGEMNSVVAVEGTKLFDKSGAVLHIFKRLGGMWKLLFIFSVVPRPVRDAVYLWIARRRYQWFGKYDSCMLPTDSMKRKFID</sequence>
<comment type="caution">
    <text evidence="1">The sequence shown here is derived from an EMBL/GenBank/DDBJ whole genome shotgun (WGS) entry which is preliminary data.</text>
</comment>
<dbReference type="RefSeq" id="WP_089201512.1">
    <property type="nucleotide sequence ID" value="NZ_NHRJ02000017.1"/>
</dbReference>
<dbReference type="GO" id="GO:0015035">
    <property type="term" value="F:protein-disulfide reductase activity"/>
    <property type="evidence" value="ECO:0007669"/>
    <property type="project" value="InterPro"/>
</dbReference>
<protein>
    <submittedName>
        <fullName evidence="1">Thiol-disulfide oxidoreductase DCC family protein</fullName>
    </submittedName>
</protein>
<evidence type="ECO:0000313" key="1">
    <source>
        <dbReference type="EMBL" id="PZE19419.1"/>
    </source>
</evidence>
<evidence type="ECO:0000313" key="2">
    <source>
        <dbReference type="Proteomes" id="UP000214746"/>
    </source>
</evidence>
<dbReference type="Pfam" id="PF04134">
    <property type="entry name" value="DCC1-like"/>
    <property type="match status" value="1"/>
</dbReference>
<proteinExistence type="predicted"/>
<gene>
    <name evidence="1" type="ORF">CBW46_018825</name>
</gene>
<name>A0A2W1N3V1_PAEXE</name>
<dbReference type="OrthoDB" id="9785438at2"/>